<dbReference type="GO" id="GO:0016020">
    <property type="term" value="C:membrane"/>
    <property type="evidence" value="ECO:0007669"/>
    <property type="project" value="UniProtKB-SubCell"/>
</dbReference>
<dbReference type="EMBL" id="MU404357">
    <property type="protein sequence ID" value="KAI1610683.1"/>
    <property type="molecule type" value="Genomic_DNA"/>
</dbReference>
<keyword evidence="5" id="KW-1185">Reference proteome</keyword>
<organism evidence="4 5">
    <name type="scientific">Exophiala viscosa</name>
    <dbReference type="NCBI Taxonomy" id="2486360"/>
    <lineage>
        <taxon>Eukaryota</taxon>
        <taxon>Fungi</taxon>
        <taxon>Dikarya</taxon>
        <taxon>Ascomycota</taxon>
        <taxon>Pezizomycotina</taxon>
        <taxon>Eurotiomycetes</taxon>
        <taxon>Chaetothyriomycetidae</taxon>
        <taxon>Chaetothyriales</taxon>
        <taxon>Herpotrichiellaceae</taxon>
        <taxon>Exophiala</taxon>
    </lineage>
</organism>
<dbReference type="SUPFAM" id="SSF103473">
    <property type="entry name" value="MFS general substrate transporter"/>
    <property type="match status" value="1"/>
</dbReference>
<evidence type="ECO:0000259" key="3">
    <source>
        <dbReference type="PROSITE" id="PS50850"/>
    </source>
</evidence>
<dbReference type="GO" id="GO:0022857">
    <property type="term" value="F:transmembrane transporter activity"/>
    <property type="evidence" value="ECO:0007669"/>
    <property type="project" value="InterPro"/>
</dbReference>
<evidence type="ECO:0000256" key="2">
    <source>
        <dbReference type="SAM" id="Phobius"/>
    </source>
</evidence>
<evidence type="ECO:0000313" key="4">
    <source>
        <dbReference type="EMBL" id="KAI1610683.1"/>
    </source>
</evidence>
<comment type="subcellular location">
    <subcellularLocation>
        <location evidence="1">Membrane</location>
        <topology evidence="1">Multi-pass membrane protein</topology>
    </subcellularLocation>
</comment>
<dbReference type="Gene3D" id="1.20.1250.20">
    <property type="entry name" value="MFS general substrate transporter like domains"/>
    <property type="match status" value="1"/>
</dbReference>
<keyword evidence="2" id="KW-0472">Membrane</keyword>
<keyword evidence="2" id="KW-0812">Transmembrane</keyword>
<gene>
    <name evidence="4" type="ORF">EDD36DRAFT_466698</name>
</gene>
<feature type="transmembrane region" description="Helical" evidence="2">
    <location>
        <begin position="89"/>
        <end position="110"/>
    </location>
</feature>
<feature type="domain" description="Major facilitator superfamily (MFS) profile" evidence="3">
    <location>
        <begin position="52"/>
        <end position="131"/>
    </location>
</feature>
<dbReference type="InterPro" id="IPR036259">
    <property type="entry name" value="MFS_trans_sf"/>
</dbReference>
<proteinExistence type="predicted"/>
<feature type="transmembrane region" description="Helical" evidence="2">
    <location>
        <begin position="51"/>
        <end position="77"/>
    </location>
</feature>
<feature type="non-terminal residue" evidence="4">
    <location>
        <position position="131"/>
    </location>
</feature>
<dbReference type="AlphaFoldDB" id="A0AAN6DSI3"/>
<sequence length="131" mass="13835">MADMSKRDFTLAEASGTHHMENTVLVDLDDPHRAALEDNPEKPEKLSWSTILSVFFLGLSFIAPLSCGFVLAVGILVPIGTALGDTTHIGWIPGGWSIASSVSFAIAGSLSDIFGRRNVILLGQGITIIGA</sequence>
<evidence type="ECO:0000256" key="1">
    <source>
        <dbReference type="ARBA" id="ARBA00004141"/>
    </source>
</evidence>
<keyword evidence="2" id="KW-1133">Transmembrane helix</keyword>
<protein>
    <recommendedName>
        <fullName evidence="3">Major facilitator superfamily (MFS) profile domain-containing protein</fullName>
    </recommendedName>
</protein>
<name>A0AAN6DSI3_9EURO</name>
<dbReference type="InterPro" id="IPR020846">
    <property type="entry name" value="MFS_dom"/>
</dbReference>
<evidence type="ECO:0000313" key="5">
    <source>
        <dbReference type="Proteomes" id="UP001203852"/>
    </source>
</evidence>
<dbReference type="PROSITE" id="PS50850">
    <property type="entry name" value="MFS"/>
    <property type="match status" value="1"/>
</dbReference>
<reference evidence="4" key="1">
    <citation type="journal article" date="2022" name="bioRxiv">
        <title>Deciphering the potential niche of two novel black yeast fungi from a biological soil crust based on their genomes, phenotypes, and melanin regulation.</title>
        <authorList>
            <consortium name="DOE Joint Genome Institute"/>
            <person name="Carr E.C."/>
            <person name="Barton Q."/>
            <person name="Grambo S."/>
            <person name="Sullivan M."/>
            <person name="Renfro C.M."/>
            <person name="Kuo A."/>
            <person name="Pangilinan J."/>
            <person name="Lipzen A."/>
            <person name="Keymanesh K."/>
            <person name="Savage E."/>
            <person name="Barry K."/>
            <person name="Grigoriev I.V."/>
            <person name="Riekhof W.R."/>
            <person name="Harris S.S."/>
        </authorList>
    </citation>
    <scope>NUCLEOTIDE SEQUENCE</scope>
    <source>
        <strain evidence="4">JF 03-4F</strain>
    </source>
</reference>
<dbReference type="Proteomes" id="UP001203852">
    <property type="component" value="Unassembled WGS sequence"/>
</dbReference>
<comment type="caution">
    <text evidence="4">The sequence shown here is derived from an EMBL/GenBank/DDBJ whole genome shotgun (WGS) entry which is preliminary data.</text>
</comment>
<accession>A0AAN6DSI3</accession>